<dbReference type="InterPro" id="IPR010572">
    <property type="entry name" value="Tail_dom"/>
</dbReference>
<dbReference type="RefSeq" id="WP_249376884.1">
    <property type="nucleotide sequence ID" value="NZ_SNUZ01000011.1"/>
</dbReference>
<proteinExistence type="predicted"/>
<dbReference type="InterPro" id="IPR007119">
    <property type="entry name" value="Phage_tail_spike_N"/>
</dbReference>
<accession>A0ABT0NIF3</accession>
<evidence type="ECO:0000259" key="1">
    <source>
        <dbReference type="Pfam" id="PF06605"/>
    </source>
</evidence>
<gene>
    <name evidence="2" type="ORF">E2N93_07900</name>
</gene>
<keyword evidence="3" id="KW-1185">Reference proteome</keyword>
<evidence type="ECO:0000313" key="3">
    <source>
        <dbReference type="Proteomes" id="UP001056693"/>
    </source>
</evidence>
<dbReference type="Pfam" id="PF06605">
    <property type="entry name" value="Prophage_tail"/>
    <property type="match status" value="1"/>
</dbReference>
<feature type="domain" description="Tail spike" evidence="1">
    <location>
        <begin position="158"/>
        <end position="355"/>
    </location>
</feature>
<dbReference type="EMBL" id="SNUZ01000011">
    <property type="protein sequence ID" value="MCL3787922.1"/>
    <property type="molecule type" value="Genomic_DNA"/>
</dbReference>
<reference evidence="2 3" key="1">
    <citation type="submission" date="2019-03" db="EMBL/GenBank/DDBJ databases">
        <authorList>
            <person name="Molinero N."/>
            <person name="Sanchez B."/>
            <person name="Walker A."/>
            <person name="Duncan S."/>
            <person name="Delgado S."/>
            <person name="Margolles A."/>
        </authorList>
    </citation>
    <scope>NUCLEOTIDE SEQUENCE [LARGE SCALE GENOMIC DNA]</scope>
    <source>
        <strain evidence="2 3">IPLA60002</strain>
    </source>
</reference>
<name>A0ABT0NIF3_9FIRM</name>
<evidence type="ECO:0000313" key="2">
    <source>
        <dbReference type="EMBL" id="MCL3787922.1"/>
    </source>
</evidence>
<protein>
    <recommendedName>
        <fullName evidence="1">Tail spike domain-containing protein</fullName>
    </recommendedName>
</protein>
<dbReference type="Gene3D" id="2.60.120.260">
    <property type="entry name" value="Galactose-binding domain-like"/>
    <property type="match status" value="1"/>
</dbReference>
<dbReference type="Proteomes" id="UP001056693">
    <property type="component" value="Unassembled WGS sequence"/>
</dbReference>
<comment type="caution">
    <text evidence="2">The sequence shown here is derived from an EMBL/GenBank/DDBJ whole genome shotgun (WGS) entry which is preliminary data.</text>
</comment>
<organism evidence="2 3">
    <name type="scientific">Ruminococcus bromii</name>
    <dbReference type="NCBI Taxonomy" id="40518"/>
    <lineage>
        <taxon>Bacteria</taxon>
        <taxon>Bacillati</taxon>
        <taxon>Bacillota</taxon>
        <taxon>Clostridia</taxon>
        <taxon>Eubacteriales</taxon>
        <taxon>Oscillospiraceae</taxon>
        <taxon>Ruminococcus</taxon>
    </lineage>
</organism>
<sequence>MMPILYRADETEFDTYGIGVLSDCTFCKVTEERNGAFECVMKYPLHGALFDEIKNDRVILVKPNDTSRSQPFRIYRITTPMNGIITVYAQHISYDLSGIGVLCFESKSVSPQLALERIFSSTSSQHSFNCKTDLSAPRAFSVDRPMSVRAVLGGTEGSVLDVWGGEYEWDMFDVILHSKRGKDNGVVIEYGKNLTSLEQDNDFSSVYTHLLPYAVVKNGDTENVVTLSEAVLPVVEKYAREKTLIKDFSSFFKDGETVTEDTLRAKAKSYIKQNPFGDETPTVKVSFEPLWQQPEYSQFLEKVNLCDTVTVRHPDMNIEVKTKVIETVYDALAEKYSSITLGTAKSNFVNTVAEIKSTTDKIKKETDSFPLLMNTAIKNATSLISGQQGGFVVMHTDSVTGKPYELLILDNENLYDARNVWRWNVGGLGFSKSGYNGPYETAITADGKIVADFITSGTLMANIIKAGVISSADNSSWWDLESGEVHLSAYTKTEDTDKLSDSIAEITERTSTLEQTAEDISFKINEQSTGGKNYLLNSSALNGLSDDWEYSGLVTVLSDTEVISHTSSGSAFVLGAESTLSQSVYNSVADRSFVLSLRAKKSYSQLSAYMYVQYNGVKREYLFNTKDSFDWTDFSVVLPDVSDGEITVFIYSRDTSLTVSDLMLTDGSIIQHWSPAPNEIYTNEVKIDRKGIEVSNSKSSQKTVITNTEFSGYYNGEKIFTLNKDETQTKKTTVDGELKIGRTKLIPMSNSSQGLNIVILD</sequence>
<dbReference type="NCBIfam" id="TIGR01665">
    <property type="entry name" value="put_anti_recept"/>
    <property type="match status" value="1"/>
</dbReference>